<evidence type="ECO:0000313" key="3">
    <source>
        <dbReference type="EMBL" id="PWK54975.1"/>
    </source>
</evidence>
<name>A0A316G3S4_9RHOB</name>
<dbReference type="RefSeq" id="WP_346243140.1">
    <property type="nucleotide sequence ID" value="NZ_QGGV01000009.1"/>
</dbReference>
<evidence type="ECO:0000259" key="2">
    <source>
        <dbReference type="Pfam" id="PF18932"/>
    </source>
</evidence>
<dbReference type="EMBL" id="QGGV01000009">
    <property type="protein sequence ID" value="PWK54975.1"/>
    <property type="molecule type" value="Genomic_DNA"/>
</dbReference>
<dbReference type="AlphaFoldDB" id="A0A316G3S4"/>
<accession>A0A316G3S4</accession>
<dbReference type="Proteomes" id="UP000245390">
    <property type="component" value="Unassembled WGS sequence"/>
</dbReference>
<organism evidence="3 4">
    <name type="scientific">Silicimonas algicola</name>
    <dbReference type="NCBI Taxonomy" id="1826607"/>
    <lineage>
        <taxon>Bacteria</taxon>
        <taxon>Pseudomonadati</taxon>
        <taxon>Pseudomonadota</taxon>
        <taxon>Alphaproteobacteria</taxon>
        <taxon>Rhodobacterales</taxon>
        <taxon>Paracoccaceae</taxon>
    </lineage>
</organism>
<gene>
    <name evidence="3" type="ORF">C8D95_10962</name>
</gene>
<dbReference type="Pfam" id="PF18932">
    <property type="entry name" value="DUF5681"/>
    <property type="match status" value="1"/>
</dbReference>
<dbReference type="InterPro" id="IPR043736">
    <property type="entry name" value="DUF5681"/>
</dbReference>
<keyword evidence="4" id="KW-1185">Reference proteome</keyword>
<comment type="caution">
    <text evidence="3">The sequence shown here is derived from an EMBL/GenBank/DDBJ whole genome shotgun (WGS) entry which is preliminary data.</text>
</comment>
<sequence length="144" mass="15431">MTDASTDEAKPGHWFPGMPSPNPKGRPRGIIDKRQRLQKIFSDKGEALVQTAVDAALAGDMQALSMSLARLAPPLKSTGERVEFDLDTELPLSGQANQILLAVSEGKLDVDTGRALIACINSVAGIRAVEELEERIIVLEAKAI</sequence>
<evidence type="ECO:0000313" key="4">
    <source>
        <dbReference type="Proteomes" id="UP000245390"/>
    </source>
</evidence>
<feature type="region of interest" description="Disordered" evidence="1">
    <location>
        <begin position="1"/>
        <end position="29"/>
    </location>
</feature>
<reference evidence="3 4" key="1">
    <citation type="submission" date="2018-05" db="EMBL/GenBank/DDBJ databases">
        <title>Genomic Encyclopedia of Type Strains, Phase IV (KMG-IV): sequencing the most valuable type-strain genomes for metagenomic binning, comparative biology and taxonomic classification.</title>
        <authorList>
            <person name="Goeker M."/>
        </authorList>
    </citation>
    <scope>NUCLEOTIDE SEQUENCE [LARGE SCALE GENOMIC DNA]</scope>
    <source>
        <strain evidence="3 4">DSM 103371</strain>
    </source>
</reference>
<protein>
    <recommendedName>
        <fullName evidence="2">DUF5681 domain-containing protein</fullName>
    </recommendedName>
</protein>
<evidence type="ECO:0000256" key="1">
    <source>
        <dbReference type="SAM" id="MobiDB-lite"/>
    </source>
</evidence>
<proteinExistence type="predicted"/>
<feature type="domain" description="DUF5681" evidence="2">
    <location>
        <begin position="16"/>
        <end position="73"/>
    </location>
</feature>